<dbReference type="SUPFAM" id="SSF53756">
    <property type="entry name" value="UDP-Glycosyltransferase/glycogen phosphorylase"/>
    <property type="match status" value="1"/>
</dbReference>
<dbReference type="PANTHER" id="PTHR45947">
    <property type="entry name" value="SULFOQUINOVOSYL TRANSFERASE SQD2"/>
    <property type="match status" value="1"/>
</dbReference>
<organism evidence="5 6">
    <name type="scientific">Dactylosporangium roseum</name>
    <dbReference type="NCBI Taxonomy" id="47989"/>
    <lineage>
        <taxon>Bacteria</taxon>
        <taxon>Bacillati</taxon>
        <taxon>Actinomycetota</taxon>
        <taxon>Actinomycetes</taxon>
        <taxon>Micromonosporales</taxon>
        <taxon>Micromonosporaceae</taxon>
        <taxon>Dactylosporangium</taxon>
    </lineage>
</organism>
<dbReference type="GO" id="GO:0016757">
    <property type="term" value="F:glycosyltransferase activity"/>
    <property type="evidence" value="ECO:0007669"/>
    <property type="project" value="UniProtKB-KW"/>
</dbReference>
<dbReference type="RefSeq" id="WP_260723346.1">
    <property type="nucleotide sequence ID" value="NZ_CP073721.1"/>
</dbReference>
<dbReference type="InterPro" id="IPR028098">
    <property type="entry name" value="Glyco_trans_4-like_N"/>
</dbReference>
<feature type="domain" description="Glycosyl transferase family 1" evidence="3">
    <location>
        <begin position="211"/>
        <end position="370"/>
    </location>
</feature>
<keyword evidence="6" id="KW-1185">Reference proteome</keyword>
<evidence type="ECO:0000256" key="2">
    <source>
        <dbReference type="ARBA" id="ARBA00022679"/>
    </source>
</evidence>
<dbReference type="EC" id="2.4.-.-" evidence="5"/>
<protein>
    <submittedName>
        <fullName evidence="5">Glycosyltransferase</fullName>
        <ecNumber evidence="5">2.4.-.-</ecNumber>
    </submittedName>
</protein>
<evidence type="ECO:0000259" key="3">
    <source>
        <dbReference type="Pfam" id="PF00534"/>
    </source>
</evidence>
<keyword evidence="2 5" id="KW-0808">Transferase</keyword>
<reference evidence="5" key="1">
    <citation type="submission" date="2021-04" db="EMBL/GenBank/DDBJ databases">
        <title>Biosynthetic gene clusters of Dactylosporangioum roseum.</title>
        <authorList>
            <person name="Hartkoorn R.C."/>
            <person name="Beaudoing E."/>
            <person name="Hot D."/>
            <person name="Moureu S."/>
        </authorList>
    </citation>
    <scope>NUCLEOTIDE SEQUENCE</scope>
    <source>
        <strain evidence="5">NRRL B-16295</strain>
    </source>
</reference>
<gene>
    <name evidence="5" type="ORF">Drose_22665</name>
</gene>
<dbReference type="Gene3D" id="3.40.50.2000">
    <property type="entry name" value="Glycogen Phosphorylase B"/>
    <property type="match status" value="2"/>
</dbReference>
<evidence type="ECO:0000256" key="1">
    <source>
        <dbReference type="ARBA" id="ARBA00022676"/>
    </source>
</evidence>
<proteinExistence type="predicted"/>
<sequence length="409" mass="43519">MRIAMISEHASPLAALGGEDAGGQNTHVAELSTALADLGHEVRVYTRRDATSLPPAAVMRDGVTVVHVPAGPARALPKDALLPYMGDFGRWLGAQWDRDPWVPDVVHAHFWMSGLAAITAAPDRGIPVVQTYHALGTVKRRHQGGADTSPPQRIGFERRIGRTVDRVVAQCQEEIAELVRMGVPRRRIVLIPSGVDGTRFSPDGPVAPRPAGVPRILSVGRLVERKGFAELIRTLPLVPGAECVVVGGPPAADLGSDPEARRLSRVAAEAGVAGRVHLAGQVPPALMPEWYRSADVVAAVPWYEPFGLTPLEAMACGRPVVATAVGGLVDTVVDRVTGDLVPPHDPRALGTTLRRLLDDDLRRLAYGAAALDRARRCYSWQRAAGQLEVVYAAVGATAGQRRTSEAVAG</sequence>
<evidence type="ECO:0000313" key="5">
    <source>
        <dbReference type="EMBL" id="UWZ34055.1"/>
    </source>
</evidence>
<dbReference type="PANTHER" id="PTHR45947:SF3">
    <property type="entry name" value="SULFOQUINOVOSYL TRANSFERASE SQD2"/>
    <property type="match status" value="1"/>
</dbReference>
<feature type="domain" description="Glycosyltransferase subfamily 4-like N-terminal" evidence="4">
    <location>
        <begin position="22"/>
        <end position="196"/>
    </location>
</feature>
<evidence type="ECO:0000313" key="6">
    <source>
        <dbReference type="Proteomes" id="UP001058271"/>
    </source>
</evidence>
<accession>A0ABY5YWD2</accession>
<dbReference type="InterPro" id="IPR001296">
    <property type="entry name" value="Glyco_trans_1"/>
</dbReference>
<name>A0ABY5YWD2_9ACTN</name>
<evidence type="ECO:0000259" key="4">
    <source>
        <dbReference type="Pfam" id="PF13439"/>
    </source>
</evidence>
<dbReference type="Proteomes" id="UP001058271">
    <property type="component" value="Chromosome"/>
</dbReference>
<dbReference type="EMBL" id="CP073721">
    <property type="protein sequence ID" value="UWZ34055.1"/>
    <property type="molecule type" value="Genomic_DNA"/>
</dbReference>
<keyword evidence="1 5" id="KW-0328">Glycosyltransferase</keyword>
<dbReference type="Pfam" id="PF00534">
    <property type="entry name" value="Glycos_transf_1"/>
    <property type="match status" value="1"/>
</dbReference>
<dbReference type="Pfam" id="PF13439">
    <property type="entry name" value="Glyco_transf_4"/>
    <property type="match status" value="1"/>
</dbReference>
<dbReference type="InterPro" id="IPR050194">
    <property type="entry name" value="Glycosyltransferase_grp1"/>
</dbReference>